<dbReference type="SUPFAM" id="SSF51735">
    <property type="entry name" value="NAD(P)-binding Rossmann-fold domains"/>
    <property type="match status" value="1"/>
</dbReference>
<keyword evidence="3 6" id="KW-0521">NADP</keyword>
<dbReference type="GO" id="GO:0008677">
    <property type="term" value="F:2-dehydropantoate 2-reductase activity"/>
    <property type="evidence" value="ECO:0007669"/>
    <property type="project" value="UniProtKB-EC"/>
</dbReference>
<dbReference type="NCBIfam" id="TIGR00745">
    <property type="entry name" value="apbA_panE"/>
    <property type="match status" value="1"/>
</dbReference>
<dbReference type="GO" id="GO:0050661">
    <property type="term" value="F:NADP binding"/>
    <property type="evidence" value="ECO:0007669"/>
    <property type="project" value="TreeGrafter"/>
</dbReference>
<evidence type="ECO:0000256" key="3">
    <source>
        <dbReference type="ARBA" id="ARBA00022857"/>
    </source>
</evidence>
<evidence type="ECO:0000259" key="7">
    <source>
        <dbReference type="Pfam" id="PF02558"/>
    </source>
</evidence>
<dbReference type="Gene3D" id="1.10.1040.10">
    <property type="entry name" value="N-(1-d-carboxylethyl)-l-norvaline Dehydrogenase, domain 2"/>
    <property type="match status" value="1"/>
</dbReference>
<dbReference type="PANTHER" id="PTHR43765">
    <property type="entry name" value="2-DEHYDROPANTOATE 2-REDUCTASE-RELATED"/>
    <property type="match status" value="1"/>
</dbReference>
<dbReference type="OrthoDB" id="73846at2759"/>
<dbReference type="Pfam" id="PF08546">
    <property type="entry name" value="ApbA_C"/>
    <property type="match status" value="1"/>
</dbReference>
<protein>
    <recommendedName>
        <fullName evidence="2 6">2-dehydropantoate 2-reductase</fullName>
        <ecNumber evidence="2 6">1.1.1.169</ecNumber>
    </recommendedName>
    <alternativeName>
        <fullName evidence="5 6">Ketopantoate reductase</fullName>
    </alternativeName>
</protein>
<keyword evidence="4 6" id="KW-0560">Oxidoreductase</keyword>
<dbReference type="InterPro" id="IPR003710">
    <property type="entry name" value="ApbA"/>
</dbReference>
<evidence type="ECO:0000313" key="9">
    <source>
        <dbReference type="EMBL" id="KAG2222797.1"/>
    </source>
</evidence>
<reference evidence="9 10" key="1">
    <citation type="submission" date="2020-12" db="EMBL/GenBank/DDBJ databases">
        <title>Metabolic potential, ecology and presence of endohyphal bacteria is reflected in genomic diversity of Mucoromycotina.</title>
        <authorList>
            <person name="Muszewska A."/>
            <person name="Okrasinska A."/>
            <person name="Steczkiewicz K."/>
            <person name="Drgas O."/>
            <person name="Orlowska M."/>
            <person name="Perlinska-Lenart U."/>
            <person name="Aleksandrzak-Piekarczyk T."/>
            <person name="Szatraj K."/>
            <person name="Zielenkiewicz U."/>
            <person name="Pilsyk S."/>
            <person name="Malc E."/>
            <person name="Mieczkowski P."/>
            <person name="Kruszewska J.S."/>
            <person name="Biernat P."/>
            <person name="Pawlowska J."/>
        </authorList>
    </citation>
    <scope>NUCLEOTIDE SEQUENCE [LARGE SCALE GENOMIC DNA]</scope>
    <source>
        <strain evidence="9 10">CBS 142.35</strain>
    </source>
</reference>
<dbReference type="InterPro" id="IPR013328">
    <property type="entry name" value="6PGD_dom2"/>
</dbReference>
<dbReference type="EC" id="1.1.1.169" evidence="2 6"/>
<sequence length="344" mass="38320">MRFHILGTGAVGCHTAFDLGSRHNVTLILRSQRALQDFRNRQSEITYRRVNESNPGRKGGFNTMIANGGSNDKSNKFTGIMENVIVTTKSQHAKEAVQSIKSHLSRSSTLVLLQNGMGVADELLESIWPTPEERLQSPSIILGVNRHATVRMEPFSVQHISGWDNPGDGYFLAALPRPNAFSSFQAEQQHKNQTNAVMQAFSEIPGLNSTTVEWNDLQIRMMRKLVVNCGMNAVTGILESTNGAMIRNPYGSKLIRQVCEECAQVLTELNTTADDLYEMVESTAIKSSETKCTTVQDILAKRLTEIEYINGYVIRLAKERNIPVPTNEFLVSLLHAKEHHIHAS</sequence>
<name>A0A8H7S4N6_9FUNG</name>
<dbReference type="InterPro" id="IPR013332">
    <property type="entry name" value="KPR_N"/>
</dbReference>
<feature type="domain" description="Ketopantoate reductase C-terminal" evidence="8">
    <location>
        <begin position="218"/>
        <end position="338"/>
    </location>
</feature>
<comment type="caution">
    <text evidence="9">The sequence shown here is derived from an EMBL/GenBank/DDBJ whole genome shotgun (WGS) entry which is preliminary data.</text>
</comment>
<evidence type="ECO:0000256" key="2">
    <source>
        <dbReference type="ARBA" id="ARBA00013014"/>
    </source>
</evidence>
<dbReference type="InterPro" id="IPR013752">
    <property type="entry name" value="KPA_reductase"/>
</dbReference>
<evidence type="ECO:0000313" key="10">
    <source>
        <dbReference type="Proteomes" id="UP000646827"/>
    </source>
</evidence>
<dbReference type="Pfam" id="PF02558">
    <property type="entry name" value="ApbA"/>
    <property type="match status" value="1"/>
</dbReference>
<keyword evidence="10" id="KW-1185">Reference proteome</keyword>
<gene>
    <name evidence="9" type="ORF">INT45_011607</name>
</gene>
<evidence type="ECO:0000256" key="5">
    <source>
        <dbReference type="ARBA" id="ARBA00032024"/>
    </source>
</evidence>
<evidence type="ECO:0000256" key="6">
    <source>
        <dbReference type="RuleBase" id="RU362068"/>
    </source>
</evidence>
<dbReference type="Proteomes" id="UP000646827">
    <property type="component" value="Unassembled WGS sequence"/>
</dbReference>
<dbReference type="Gene3D" id="3.40.50.720">
    <property type="entry name" value="NAD(P)-binding Rossmann-like Domain"/>
    <property type="match status" value="1"/>
</dbReference>
<organism evidence="9 10">
    <name type="scientific">Circinella minor</name>
    <dbReference type="NCBI Taxonomy" id="1195481"/>
    <lineage>
        <taxon>Eukaryota</taxon>
        <taxon>Fungi</taxon>
        <taxon>Fungi incertae sedis</taxon>
        <taxon>Mucoromycota</taxon>
        <taxon>Mucoromycotina</taxon>
        <taxon>Mucoromycetes</taxon>
        <taxon>Mucorales</taxon>
        <taxon>Lichtheimiaceae</taxon>
        <taxon>Circinella</taxon>
    </lineage>
</organism>
<dbReference type="InterPro" id="IPR008927">
    <property type="entry name" value="6-PGluconate_DH-like_C_sf"/>
</dbReference>
<dbReference type="AlphaFoldDB" id="A0A8H7S4N6"/>
<dbReference type="InterPro" id="IPR050838">
    <property type="entry name" value="Ketopantoate_reductase"/>
</dbReference>
<dbReference type="EMBL" id="JAEPRB010000074">
    <property type="protein sequence ID" value="KAG2222797.1"/>
    <property type="molecule type" value="Genomic_DNA"/>
</dbReference>
<evidence type="ECO:0000256" key="4">
    <source>
        <dbReference type="ARBA" id="ARBA00023002"/>
    </source>
</evidence>
<dbReference type="GO" id="GO:0005737">
    <property type="term" value="C:cytoplasm"/>
    <property type="evidence" value="ECO:0007669"/>
    <property type="project" value="TreeGrafter"/>
</dbReference>
<comment type="catalytic activity">
    <reaction evidence="6">
        <text>(R)-pantoate + NADP(+) = 2-dehydropantoate + NADPH + H(+)</text>
        <dbReference type="Rhea" id="RHEA:16233"/>
        <dbReference type="ChEBI" id="CHEBI:11561"/>
        <dbReference type="ChEBI" id="CHEBI:15378"/>
        <dbReference type="ChEBI" id="CHEBI:15980"/>
        <dbReference type="ChEBI" id="CHEBI:57783"/>
        <dbReference type="ChEBI" id="CHEBI:58349"/>
        <dbReference type="EC" id="1.1.1.169"/>
    </reaction>
</comment>
<comment type="function">
    <text evidence="6">Catalyzes the NADPH-dependent reduction of ketopantoate into pantoic acid.</text>
</comment>
<feature type="domain" description="Ketopantoate reductase N-terminal" evidence="7">
    <location>
        <begin position="3"/>
        <end position="159"/>
    </location>
</feature>
<accession>A0A8H7S4N6</accession>
<dbReference type="PANTHER" id="PTHR43765:SF2">
    <property type="entry name" value="2-DEHYDROPANTOATE 2-REDUCTASE"/>
    <property type="match status" value="1"/>
</dbReference>
<dbReference type="GO" id="GO:0015940">
    <property type="term" value="P:pantothenate biosynthetic process"/>
    <property type="evidence" value="ECO:0007669"/>
    <property type="project" value="InterPro"/>
</dbReference>
<dbReference type="InterPro" id="IPR036291">
    <property type="entry name" value="NAD(P)-bd_dom_sf"/>
</dbReference>
<evidence type="ECO:0000259" key="8">
    <source>
        <dbReference type="Pfam" id="PF08546"/>
    </source>
</evidence>
<dbReference type="SUPFAM" id="SSF48179">
    <property type="entry name" value="6-phosphogluconate dehydrogenase C-terminal domain-like"/>
    <property type="match status" value="1"/>
</dbReference>
<proteinExistence type="inferred from homology"/>
<evidence type="ECO:0000256" key="1">
    <source>
        <dbReference type="ARBA" id="ARBA00007870"/>
    </source>
</evidence>
<comment type="similarity">
    <text evidence="1 6">Belongs to the ketopantoate reductase family.</text>
</comment>